<dbReference type="PANTHER" id="PTHR12726">
    <property type="entry name" value="CERAMIDE GLUCOSYLTRANSFERASE"/>
    <property type="match status" value="1"/>
</dbReference>
<gene>
    <name evidence="16" type="ORF">BG006_006392</name>
</gene>
<dbReference type="GO" id="GO:0016020">
    <property type="term" value="C:membrane"/>
    <property type="evidence" value="ECO:0007669"/>
    <property type="project" value="UniProtKB-SubCell"/>
</dbReference>
<dbReference type="EC" id="2.4.1.80" evidence="5"/>
<dbReference type="InterPro" id="IPR029044">
    <property type="entry name" value="Nucleotide-diphossugar_trans"/>
</dbReference>
<keyword evidence="17" id="KW-1185">Reference proteome</keyword>
<evidence type="ECO:0000256" key="2">
    <source>
        <dbReference type="ARBA" id="ARBA00004760"/>
    </source>
</evidence>
<feature type="region of interest" description="Disordered" evidence="15">
    <location>
        <begin position="523"/>
        <end position="591"/>
    </location>
</feature>
<dbReference type="PANTHER" id="PTHR12726:SF0">
    <property type="entry name" value="CERAMIDE GLUCOSYLTRANSFERASE"/>
    <property type="match status" value="1"/>
</dbReference>
<evidence type="ECO:0000256" key="13">
    <source>
        <dbReference type="ARBA" id="ARBA00031543"/>
    </source>
</evidence>
<feature type="compositionally biased region" description="Basic and acidic residues" evidence="15">
    <location>
        <begin position="544"/>
        <end position="560"/>
    </location>
</feature>
<evidence type="ECO:0000256" key="11">
    <source>
        <dbReference type="ARBA" id="ARBA00023136"/>
    </source>
</evidence>
<comment type="similarity">
    <text evidence="4">Belongs to the glycosyltransferase 2 family.</text>
</comment>
<evidence type="ECO:0000256" key="10">
    <source>
        <dbReference type="ARBA" id="ARBA00022989"/>
    </source>
</evidence>
<comment type="caution">
    <text evidence="16">The sequence shown here is derived from an EMBL/GenBank/DDBJ whole genome shotgun (WGS) entry which is preliminary data.</text>
</comment>
<feature type="region of interest" description="Disordered" evidence="15">
    <location>
        <begin position="351"/>
        <end position="383"/>
    </location>
</feature>
<evidence type="ECO:0000256" key="5">
    <source>
        <dbReference type="ARBA" id="ARBA00012699"/>
    </source>
</evidence>
<keyword evidence="8" id="KW-0808">Transferase</keyword>
<evidence type="ECO:0000256" key="8">
    <source>
        <dbReference type="ARBA" id="ARBA00022679"/>
    </source>
</evidence>
<evidence type="ECO:0000256" key="3">
    <source>
        <dbReference type="ARBA" id="ARBA00004991"/>
    </source>
</evidence>
<comment type="pathway">
    <text evidence="2">Lipid metabolism; sphingolipid metabolism.</text>
</comment>
<feature type="compositionally biased region" description="Low complexity" evidence="15">
    <location>
        <begin position="360"/>
        <end position="381"/>
    </location>
</feature>
<evidence type="ECO:0000256" key="12">
    <source>
        <dbReference type="ARBA" id="ARBA00031017"/>
    </source>
</evidence>
<evidence type="ECO:0000256" key="14">
    <source>
        <dbReference type="ARBA" id="ARBA00032575"/>
    </source>
</evidence>
<sequence length="591" mass="65558">MSKDQAPGVSIIRPLRGIDCNMYENLASSFRQDYPQFEIIFSVAQPNDPAIAVVNDLMKKYSKVDARIIIGENVVGINPKINNMIQSYETAKYDIVWVLDSNVYVDPGCMGRSVDKMMKPGVGLVHHLPFGVRPQTLGSELELMFLDTVHAKMYLFINWTGLASCVVGKSNLYRRSDLDKVGGMAAFGKYMAEDNLVATAIFNMGYKHEMTSDLAYQSLGSMTPSDYFLRRARWTRIRKYTVTAATVVEPFIEMIGCGLVASYGFNLLWQIHFLNFLAFHVVAWFLVDLSVYQALSGENMDNLQGFLMAWSLRELAALPLFVYAVVGSTVDWRDQTFLLLRDGTVKPLVPQPSKVHKTVSSSSSSSSGSSSTPSSSPLSTPSLPPSPSAAAFWSKANTVVPPSTQATLRKFFRHPTVISVVRSTLAVIHFVVDILIKSQRNGNEDEETLGDASEIVAESDLKDGSDPIVMLKKVPLSKKLKNRKYANRSYSYDGDDSSATDSDVAAVLRQRLGRSKMHYSYESEIGADEDDEEGEQVIYSSVKSETEAEHGRRSTEEDALSKAVEPYLSDSLSRRGRIRHEPPSASQFLSV</sequence>
<reference evidence="16" key="1">
    <citation type="journal article" date="2020" name="Fungal Divers.">
        <title>Resolving the Mortierellaceae phylogeny through synthesis of multi-gene phylogenetics and phylogenomics.</title>
        <authorList>
            <person name="Vandepol N."/>
            <person name="Liber J."/>
            <person name="Desiro A."/>
            <person name="Na H."/>
            <person name="Kennedy M."/>
            <person name="Barry K."/>
            <person name="Grigoriev I.V."/>
            <person name="Miller A.N."/>
            <person name="O'Donnell K."/>
            <person name="Stajich J.E."/>
            <person name="Bonito G."/>
        </authorList>
    </citation>
    <scope>NUCLEOTIDE SEQUENCE</scope>
    <source>
        <strain evidence="16">NVP1</strain>
    </source>
</reference>
<proteinExistence type="inferred from homology"/>
<protein>
    <recommendedName>
        <fullName evidence="6">Ceramide glucosyltransferase</fullName>
        <ecNumber evidence="5">2.4.1.80</ecNumber>
    </recommendedName>
    <alternativeName>
        <fullName evidence="13">Glucosylceramide synthase</fullName>
    </alternativeName>
    <alternativeName>
        <fullName evidence="14">UDP-glucose ceramide glucosyltransferase</fullName>
    </alternativeName>
    <alternativeName>
        <fullName evidence="12">UDP-glucose:N-acylsphingosine D-glucosyltransferase</fullName>
    </alternativeName>
</protein>
<evidence type="ECO:0000256" key="1">
    <source>
        <dbReference type="ARBA" id="ARBA00004141"/>
    </source>
</evidence>
<name>A0A9P5SW93_9FUNG</name>
<dbReference type="EMBL" id="JAAAUY010000038">
    <property type="protein sequence ID" value="KAF9337067.1"/>
    <property type="molecule type" value="Genomic_DNA"/>
</dbReference>
<evidence type="ECO:0000256" key="6">
    <source>
        <dbReference type="ARBA" id="ARBA00019988"/>
    </source>
</evidence>
<comment type="subcellular location">
    <subcellularLocation>
        <location evidence="1">Membrane</location>
        <topology evidence="1">Multi-pass membrane protein</topology>
    </subcellularLocation>
</comment>
<evidence type="ECO:0000256" key="4">
    <source>
        <dbReference type="ARBA" id="ARBA00006739"/>
    </source>
</evidence>
<evidence type="ECO:0000313" key="17">
    <source>
        <dbReference type="Proteomes" id="UP000696485"/>
    </source>
</evidence>
<keyword evidence="7" id="KW-0328">Glycosyltransferase</keyword>
<dbReference type="GO" id="GO:0008120">
    <property type="term" value="F:ceramide glucosyltransferase activity"/>
    <property type="evidence" value="ECO:0007669"/>
    <property type="project" value="UniProtKB-EC"/>
</dbReference>
<organism evidence="16 17">
    <name type="scientific">Podila minutissima</name>
    <dbReference type="NCBI Taxonomy" id="64525"/>
    <lineage>
        <taxon>Eukaryota</taxon>
        <taxon>Fungi</taxon>
        <taxon>Fungi incertae sedis</taxon>
        <taxon>Mucoromycota</taxon>
        <taxon>Mortierellomycotina</taxon>
        <taxon>Mortierellomycetes</taxon>
        <taxon>Mortierellales</taxon>
        <taxon>Mortierellaceae</taxon>
        <taxon>Podila</taxon>
    </lineage>
</organism>
<dbReference type="GO" id="GO:0006679">
    <property type="term" value="P:glucosylceramide biosynthetic process"/>
    <property type="evidence" value="ECO:0007669"/>
    <property type="project" value="TreeGrafter"/>
</dbReference>
<dbReference type="Gene3D" id="3.90.550.10">
    <property type="entry name" value="Spore Coat Polysaccharide Biosynthesis Protein SpsA, Chain A"/>
    <property type="match status" value="1"/>
</dbReference>
<dbReference type="Pfam" id="PF13506">
    <property type="entry name" value="Glyco_transf_21"/>
    <property type="match status" value="1"/>
</dbReference>
<dbReference type="Proteomes" id="UP000696485">
    <property type="component" value="Unassembled WGS sequence"/>
</dbReference>
<keyword evidence="11" id="KW-0472">Membrane</keyword>
<dbReference type="SUPFAM" id="SSF53448">
    <property type="entry name" value="Nucleotide-diphospho-sugar transferases"/>
    <property type="match status" value="1"/>
</dbReference>
<dbReference type="AlphaFoldDB" id="A0A9P5SW93"/>
<dbReference type="InterPro" id="IPR025993">
    <property type="entry name" value="Ceramide_glucosylTrfase"/>
</dbReference>
<keyword evidence="10" id="KW-1133">Transmembrane helix</keyword>
<evidence type="ECO:0000256" key="7">
    <source>
        <dbReference type="ARBA" id="ARBA00022676"/>
    </source>
</evidence>
<accession>A0A9P5SW93</accession>
<feature type="compositionally biased region" description="Acidic residues" evidence="15">
    <location>
        <begin position="525"/>
        <end position="535"/>
    </location>
</feature>
<evidence type="ECO:0000313" key="16">
    <source>
        <dbReference type="EMBL" id="KAF9337067.1"/>
    </source>
</evidence>
<comment type="pathway">
    <text evidence="3">Sphingolipid metabolism.</text>
</comment>
<evidence type="ECO:0000256" key="15">
    <source>
        <dbReference type="SAM" id="MobiDB-lite"/>
    </source>
</evidence>
<keyword evidence="9" id="KW-0812">Transmembrane</keyword>
<evidence type="ECO:0000256" key="9">
    <source>
        <dbReference type="ARBA" id="ARBA00022692"/>
    </source>
</evidence>
<dbReference type="CDD" id="cd02520">
    <property type="entry name" value="Glucosylceramide_synthase"/>
    <property type="match status" value="1"/>
</dbReference>